<keyword evidence="4" id="KW-0808">Transferase</keyword>
<name>A0A2Z6RU40_9GLOM</name>
<evidence type="ECO:0000313" key="5">
    <source>
        <dbReference type="Proteomes" id="UP000247702"/>
    </source>
</evidence>
<dbReference type="SUPFAM" id="SSF56112">
    <property type="entry name" value="Protein kinase-like (PK-like)"/>
    <property type="match status" value="1"/>
</dbReference>
<evidence type="ECO:0000259" key="2">
    <source>
        <dbReference type="PROSITE" id="PS50011"/>
    </source>
</evidence>
<dbReference type="EMBL" id="BEXD01004081">
    <property type="protein sequence ID" value="GBC06536.1"/>
    <property type="molecule type" value="Genomic_DNA"/>
</dbReference>
<reference evidence="3 5" key="1">
    <citation type="submission" date="2017-11" db="EMBL/GenBank/DDBJ databases">
        <title>The genome of Rhizophagus clarus HR1 reveals common genetic basis of auxotrophy among arbuscular mycorrhizal fungi.</title>
        <authorList>
            <person name="Kobayashi Y."/>
        </authorList>
    </citation>
    <scope>NUCLEOTIDE SEQUENCE [LARGE SCALE GENOMIC DNA]</scope>
    <source>
        <strain evidence="3 5">HR1</strain>
    </source>
</reference>
<protein>
    <submittedName>
        <fullName evidence="4">Kinase-like domain-containing protein</fullName>
    </submittedName>
</protein>
<keyword evidence="5" id="KW-1185">Reference proteome</keyword>
<dbReference type="OrthoDB" id="3399at2759"/>
<dbReference type="PROSITE" id="PS50011">
    <property type="entry name" value="PROTEIN_KINASE_DOM"/>
    <property type="match status" value="1"/>
</dbReference>
<accession>A0A2Z6RU40</accession>
<dbReference type="Gene3D" id="1.10.510.10">
    <property type="entry name" value="Transferase(Phosphotransferase) domain 1"/>
    <property type="match status" value="1"/>
</dbReference>
<dbReference type="InterPro" id="IPR011009">
    <property type="entry name" value="Kinase-like_dom_sf"/>
</dbReference>
<dbReference type="InterPro" id="IPR000719">
    <property type="entry name" value="Prot_kinase_dom"/>
</dbReference>
<dbReference type="EMBL" id="BLAL01000073">
    <property type="protein sequence ID" value="GES83706.1"/>
    <property type="molecule type" value="Genomic_DNA"/>
</dbReference>
<dbReference type="InterPro" id="IPR001245">
    <property type="entry name" value="Ser-Thr/Tyr_kinase_cat_dom"/>
</dbReference>
<dbReference type="GO" id="GO:0005524">
    <property type="term" value="F:ATP binding"/>
    <property type="evidence" value="ECO:0007669"/>
    <property type="project" value="InterPro"/>
</dbReference>
<keyword evidence="4" id="KW-0418">Kinase</keyword>
<dbReference type="PANTHER" id="PTHR44329">
    <property type="entry name" value="SERINE/THREONINE-PROTEIN KINASE TNNI3K-RELATED"/>
    <property type="match status" value="1"/>
</dbReference>
<comment type="caution">
    <text evidence="3">The sequence shown here is derived from an EMBL/GenBank/DDBJ whole genome shotgun (WGS) entry which is preliminary data.</text>
</comment>
<gene>
    <name evidence="4" type="ORF">RCL2_001086000</name>
    <name evidence="3" type="ORF">RclHR1_00690026</name>
</gene>
<feature type="domain" description="Protein kinase" evidence="2">
    <location>
        <begin position="43"/>
        <end position="314"/>
    </location>
</feature>
<reference evidence="4" key="2">
    <citation type="submission" date="2019-10" db="EMBL/GenBank/DDBJ databases">
        <title>Conservation and host-specific expression of non-tandemly repeated heterogenous ribosome RNA gene in arbuscular mycorrhizal fungi.</title>
        <authorList>
            <person name="Maeda T."/>
            <person name="Kobayashi Y."/>
            <person name="Nakagawa T."/>
            <person name="Ezawa T."/>
            <person name="Yamaguchi K."/>
            <person name="Bino T."/>
            <person name="Nishimoto Y."/>
            <person name="Shigenobu S."/>
            <person name="Kawaguchi M."/>
        </authorList>
    </citation>
    <scope>NUCLEOTIDE SEQUENCE</scope>
    <source>
        <strain evidence="4">HR1</strain>
    </source>
</reference>
<dbReference type="Proteomes" id="UP000615446">
    <property type="component" value="Unassembled WGS sequence"/>
</dbReference>
<evidence type="ECO:0000313" key="3">
    <source>
        <dbReference type="EMBL" id="GBC06536.1"/>
    </source>
</evidence>
<evidence type="ECO:0000256" key="1">
    <source>
        <dbReference type="SAM" id="MobiDB-lite"/>
    </source>
</evidence>
<organism evidence="3 5">
    <name type="scientific">Rhizophagus clarus</name>
    <dbReference type="NCBI Taxonomy" id="94130"/>
    <lineage>
        <taxon>Eukaryota</taxon>
        <taxon>Fungi</taxon>
        <taxon>Fungi incertae sedis</taxon>
        <taxon>Mucoromycota</taxon>
        <taxon>Glomeromycotina</taxon>
        <taxon>Glomeromycetes</taxon>
        <taxon>Glomerales</taxon>
        <taxon>Glomeraceae</taxon>
        <taxon>Rhizophagus</taxon>
    </lineage>
</organism>
<sequence>MFNTTKSTVDMWNNVHWPRADWINWIEESISEKTIKHYEYKNFSNFKEIGYENFGKVYRANWKKSRSPLVLKSINKETAERIVYGLKVQREKHLYENIIKFYGITIEYQNDNSKKYMLVMEYADSGTLRSYLKANFSSLTWRDKSIIAYQLAYAVSCLHDEDIAHGDLNSNNVLVHQNTIKLADFGVPEKYDSNKYSLMRKDVHSVGVLLWEISSGQPPLKDENLYRIMDNIPEKYIKIYTDCRKNDPPTIHDVVAILEAIMMVASKTFESRDSNSNVQKPISDFAKDFYSSRDSNSNVCESRNSVVNTLQPFSSLESFTKGFSSRDSNSCVRKPMSSFAKDFYSSRDSNSNVCESRNSVVNILQPFSSLESTTKGFSSRDSNSSVRKPTSSFAKDFYSSRDSNSNVCESRNSVINTLQPFSSLESTTKGFSSRDSNRKPMSSFAKDFYSYTSDLDVNMKDLQSHGSISSSNETTNNNYSFNSNANNNQQSTSSYRRVNSITEDVERLIERINNASNYRDSNNNSQSDFWKYLK</sequence>
<evidence type="ECO:0000313" key="4">
    <source>
        <dbReference type="EMBL" id="GES83706.1"/>
    </source>
</evidence>
<dbReference type="Pfam" id="PF07714">
    <property type="entry name" value="PK_Tyr_Ser-Thr"/>
    <property type="match status" value="1"/>
</dbReference>
<feature type="compositionally biased region" description="Low complexity" evidence="1">
    <location>
        <begin position="467"/>
        <end position="494"/>
    </location>
</feature>
<dbReference type="GO" id="GO:0004674">
    <property type="term" value="F:protein serine/threonine kinase activity"/>
    <property type="evidence" value="ECO:0007669"/>
    <property type="project" value="TreeGrafter"/>
</dbReference>
<dbReference type="Proteomes" id="UP000247702">
    <property type="component" value="Unassembled WGS sequence"/>
</dbReference>
<proteinExistence type="predicted"/>
<dbReference type="AlphaFoldDB" id="A0A2Z6RU40"/>
<dbReference type="InterPro" id="IPR051681">
    <property type="entry name" value="Ser/Thr_Kinases-Pseudokinases"/>
</dbReference>
<feature type="region of interest" description="Disordered" evidence="1">
    <location>
        <begin position="465"/>
        <end position="498"/>
    </location>
</feature>